<dbReference type="EMBL" id="BMNA01000002">
    <property type="protein sequence ID" value="GGL92208.1"/>
    <property type="molecule type" value="Genomic_DNA"/>
</dbReference>
<dbReference type="PROSITE" id="PS51186">
    <property type="entry name" value="GNAT"/>
    <property type="match status" value="1"/>
</dbReference>
<organism evidence="4 5">
    <name type="scientific">Nakamurella endophytica</name>
    <dbReference type="NCBI Taxonomy" id="1748367"/>
    <lineage>
        <taxon>Bacteria</taxon>
        <taxon>Bacillati</taxon>
        <taxon>Actinomycetota</taxon>
        <taxon>Actinomycetes</taxon>
        <taxon>Nakamurellales</taxon>
        <taxon>Nakamurellaceae</taxon>
        <taxon>Nakamurella</taxon>
    </lineage>
</organism>
<evidence type="ECO:0000313" key="4">
    <source>
        <dbReference type="EMBL" id="GGL92208.1"/>
    </source>
</evidence>
<dbReference type="InterPro" id="IPR016181">
    <property type="entry name" value="Acyl_CoA_acyltransferase"/>
</dbReference>
<dbReference type="InterPro" id="IPR000182">
    <property type="entry name" value="GNAT_dom"/>
</dbReference>
<feature type="domain" description="N-acetyltransferase" evidence="3">
    <location>
        <begin position="1"/>
        <end position="200"/>
    </location>
</feature>
<dbReference type="PANTHER" id="PTHR43877:SF2">
    <property type="entry name" value="AMINOALKYLPHOSPHONATE N-ACETYLTRANSFERASE-RELATED"/>
    <property type="match status" value="1"/>
</dbReference>
<keyword evidence="1" id="KW-0808">Transferase</keyword>
<dbReference type="GO" id="GO:0016747">
    <property type="term" value="F:acyltransferase activity, transferring groups other than amino-acyl groups"/>
    <property type="evidence" value="ECO:0007669"/>
    <property type="project" value="InterPro"/>
</dbReference>
<dbReference type="Gene3D" id="3.40.630.30">
    <property type="match status" value="1"/>
</dbReference>
<protein>
    <recommendedName>
        <fullName evidence="3">N-acetyltransferase domain-containing protein</fullName>
    </recommendedName>
</protein>
<proteinExistence type="predicted"/>
<evidence type="ECO:0000313" key="5">
    <source>
        <dbReference type="Proteomes" id="UP000655208"/>
    </source>
</evidence>
<dbReference type="CDD" id="cd04301">
    <property type="entry name" value="NAT_SF"/>
    <property type="match status" value="1"/>
</dbReference>
<dbReference type="InterPro" id="IPR050832">
    <property type="entry name" value="Bact_Acetyltransf"/>
</dbReference>
<dbReference type="RefSeq" id="WP_188940405.1">
    <property type="nucleotide sequence ID" value="NZ_BMNA01000002.1"/>
</dbReference>
<comment type="caution">
    <text evidence="4">The sequence shown here is derived from an EMBL/GenBank/DDBJ whole genome shotgun (WGS) entry which is preliminary data.</text>
</comment>
<evidence type="ECO:0000256" key="2">
    <source>
        <dbReference type="ARBA" id="ARBA00023315"/>
    </source>
</evidence>
<evidence type="ECO:0000256" key="1">
    <source>
        <dbReference type="ARBA" id="ARBA00022679"/>
    </source>
</evidence>
<keyword evidence="5" id="KW-1185">Reference proteome</keyword>
<evidence type="ECO:0000259" key="3">
    <source>
        <dbReference type="PROSITE" id="PS51186"/>
    </source>
</evidence>
<accession>A0A917WCR2</accession>
<dbReference type="PANTHER" id="PTHR43877">
    <property type="entry name" value="AMINOALKYLPHOSPHONATE N-ACETYLTRANSFERASE-RELATED-RELATED"/>
    <property type="match status" value="1"/>
</dbReference>
<keyword evidence="2" id="KW-0012">Acyltransferase</keyword>
<dbReference type="Proteomes" id="UP000655208">
    <property type="component" value="Unassembled WGS sequence"/>
</dbReference>
<gene>
    <name evidence="4" type="ORF">GCM10011594_09950</name>
</gene>
<sequence>MTLRAASPDDDDATARLLVQRYEVEVPGMLHGPPASRFELARRLVRATPRTGRTVLELDGDVVGMGALATAARPRPSTPARVLLQAPAVLGPFAGLRTVVGAVRGAVTVAPAPAVDQAMVHSLVVDRSRRGEGLGAVLLDRLEDQARSAGLAFVVLQVVASNRHALSFYRSRGYRHLDAPPPFVSRLLGYRTVQLVKGLARAAPPHPGG</sequence>
<name>A0A917WCR2_9ACTN</name>
<reference evidence="4" key="2">
    <citation type="submission" date="2020-09" db="EMBL/GenBank/DDBJ databases">
        <authorList>
            <person name="Sun Q."/>
            <person name="Zhou Y."/>
        </authorList>
    </citation>
    <scope>NUCLEOTIDE SEQUENCE</scope>
    <source>
        <strain evidence="4">CGMCC 4.7308</strain>
    </source>
</reference>
<reference evidence="4" key="1">
    <citation type="journal article" date="2014" name="Int. J. Syst. Evol. Microbiol.">
        <title>Complete genome sequence of Corynebacterium casei LMG S-19264T (=DSM 44701T), isolated from a smear-ripened cheese.</title>
        <authorList>
            <consortium name="US DOE Joint Genome Institute (JGI-PGF)"/>
            <person name="Walter F."/>
            <person name="Albersmeier A."/>
            <person name="Kalinowski J."/>
            <person name="Ruckert C."/>
        </authorList>
    </citation>
    <scope>NUCLEOTIDE SEQUENCE</scope>
    <source>
        <strain evidence="4">CGMCC 4.7308</strain>
    </source>
</reference>
<dbReference type="SUPFAM" id="SSF55729">
    <property type="entry name" value="Acyl-CoA N-acyltransferases (Nat)"/>
    <property type="match status" value="1"/>
</dbReference>
<dbReference type="AlphaFoldDB" id="A0A917WCR2"/>
<dbReference type="Pfam" id="PF00583">
    <property type="entry name" value="Acetyltransf_1"/>
    <property type="match status" value="1"/>
</dbReference>